<reference evidence="1 2" key="1">
    <citation type="submission" date="2020-04" db="EMBL/GenBank/DDBJ databases">
        <title>MicrobeNet Type strains.</title>
        <authorList>
            <person name="Nicholson A.C."/>
        </authorList>
    </citation>
    <scope>NUCLEOTIDE SEQUENCE [LARGE SCALE GENOMIC DNA]</scope>
    <source>
        <strain evidence="1 2">JCM 12354</strain>
    </source>
</reference>
<dbReference type="RefSeq" id="WP_067879264.1">
    <property type="nucleotide sequence ID" value="NZ_JAAXOP010000022.1"/>
</dbReference>
<accession>A0A846Y7P6</accession>
<sequence>MSTHSLAPAVAASIIDAHAPELALLAEIGAAPHIVATGGGCHAIEFDATPSGSLYLLLTTEDHQLATSRAEIQSWCLSIYDRAEDDAWKTWAEADTFRAAYRAVWRAYFTADHIE</sequence>
<gene>
    <name evidence="1" type="ORF">HGA08_27220</name>
</gene>
<comment type="caution">
    <text evidence="1">The sequence shown here is derived from an EMBL/GenBank/DDBJ whole genome shotgun (WGS) entry which is preliminary data.</text>
</comment>
<evidence type="ECO:0000313" key="1">
    <source>
        <dbReference type="EMBL" id="NKY53892.1"/>
    </source>
</evidence>
<evidence type="ECO:0000313" key="2">
    <source>
        <dbReference type="Proteomes" id="UP000565711"/>
    </source>
</evidence>
<proteinExistence type="predicted"/>
<protein>
    <submittedName>
        <fullName evidence="1">Uncharacterized protein</fullName>
    </submittedName>
</protein>
<name>A0A846Y7P6_9NOCA</name>
<dbReference type="Proteomes" id="UP000565711">
    <property type="component" value="Unassembled WGS sequence"/>
</dbReference>
<dbReference type="AlphaFoldDB" id="A0A846Y7P6"/>
<keyword evidence="2" id="KW-1185">Reference proteome</keyword>
<dbReference type="EMBL" id="JAAXOP010000022">
    <property type="protein sequence ID" value="NKY53892.1"/>
    <property type="molecule type" value="Genomic_DNA"/>
</dbReference>
<organism evidence="1 2">
    <name type="scientific">Nocardia vermiculata</name>
    <dbReference type="NCBI Taxonomy" id="257274"/>
    <lineage>
        <taxon>Bacteria</taxon>
        <taxon>Bacillati</taxon>
        <taxon>Actinomycetota</taxon>
        <taxon>Actinomycetes</taxon>
        <taxon>Mycobacteriales</taxon>
        <taxon>Nocardiaceae</taxon>
        <taxon>Nocardia</taxon>
    </lineage>
</organism>